<dbReference type="AlphaFoldDB" id="A0A1H2PVK0"/>
<dbReference type="PANTHER" id="PTHR20857:SF15">
    <property type="entry name" value="THIAMINE-PHOSPHATE SYNTHASE"/>
    <property type="match status" value="1"/>
</dbReference>
<reference evidence="8" key="1">
    <citation type="submission" date="2016-09" db="EMBL/GenBank/DDBJ databases">
        <authorList>
            <person name="Varghese N."/>
            <person name="Submissions S."/>
        </authorList>
    </citation>
    <scope>NUCLEOTIDE SEQUENCE [LARGE SCALE GENOMIC DNA]</scope>
    <source>
        <strain evidence="8">JS23</strain>
    </source>
</reference>
<feature type="domain" description="Thiamine phosphate synthase/TenI" evidence="6">
    <location>
        <begin position="164"/>
        <end position="333"/>
    </location>
</feature>
<evidence type="ECO:0000313" key="7">
    <source>
        <dbReference type="EMBL" id="SDV51295.1"/>
    </source>
</evidence>
<evidence type="ECO:0000313" key="8">
    <source>
        <dbReference type="Proteomes" id="UP000243719"/>
    </source>
</evidence>
<evidence type="ECO:0000256" key="1">
    <source>
        <dbReference type="ARBA" id="ARBA00004948"/>
    </source>
</evidence>
<proteinExistence type="predicted"/>
<dbReference type="SUPFAM" id="SSF51391">
    <property type="entry name" value="Thiamin phosphate synthase"/>
    <property type="match status" value="1"/>
</dbReference>
<dbReference type="InterPro" id="IPR036206">
    <property type="entry name" value="ThiamineP_synth_sf"/>
</dbReference>
<dbReference type="CDD" id="cd00564">
    <property type="entry name" value="TMP_TenI"/>
    <property type="match status" value="1"/>
</dbReference>
<dbReference type="Pfam" id="PF02581">
    <property type="entry name" value="TMP-TENI"/>
    <property type="match status" value="1"/>
</dbReference>
<dbReference type="InterPro" id="IPR022998">
    <property type="entry name" value="ThiamineP_synth_TenI"/>
</dbReference>
<dbReference type="GO" id="GO:0046872">
    <property type="term" value="F:metal ion binding"/>
    <property type="evidence" value="ECO:0007669"/>
    <property type="project" value="UniProtKB-KW"/>
</dbReference>
<evidence type="ECO:0000256" key="4">
    <source>
        <dbReference type="ARBA" id="ARBA00022842"/>
    </source>
</evidence>
<dbReference type="GO" id="GO:0005737">
    <property type="term" value="C:cytoplasm"/>
    <property type="evidence" value="ECO:0007669"/>
    <property type="project" value="TreeGrafter"/>
</dbReference>
<keyword evidence="8" id="KW-1185">Reference proteome</keyword>
<evidence type="ECO:0000256" key="3">
    <source>
        <dbReference type="ARBA" id="ARBA00022723"/>
    </source>
</evidence>
<organism evidence="7 8">
    <name type="scientific">Chitinasiproducens palmae</name>
    <dbReference type="NCBI Taxonomy" id="1770053"/>
    <lineage>
        <taxon>Bacteria</taxon>
        <taxon>Pseudomonadati</taxon>
        <taxon>Pseudomonadota</taxon>
        <taxon>Betaproteobacteria</taxon>
        <taxon>Burkholderiales</taxon>
        <taxon>Burkholderiaceae</taxon>
        <taxon>Chitinasiproducens</taxon>
    </lineage>
</organism>
<keyword evidence="2" id="KW-0808">Transferase</keyword>
<evidence type="ECO:0000256" key="2">
    <source>
        <dbReference type="ARBA" id="ARBA00022679"/>
    </source>
</evidence>
<evidence type="ECO:0000256" key="5">
    <source>
        <dbReference type="ARBA" id="ARBA00022977"/>
    </source>
</evidence>
<dbReference type="OrthoDB" id="9789949at2"/>
<dbReference type="STRING" id="1770053.SAMN05216551_11645"/>
<keyword evidence="5" id="KW-0784">Thiamine biosynthesis</keyword>
<accession>A0A1H2PVK0</accession>
<comment type="pathway">
    <text evidence="1">Cofactor biosynthesis; thiamine diphosphate biosynthesis.</text>
</comment>
<sequence>MNRMKLDERIVGVDDTGLREAARALREQLGVWPVPQPDAPRWRVCAEPALVAGPHDIALGALVLSEPAGAALAIDEGVTALTLGEARYRFAGERPADWLAAFVAYLDCDFEPQDALCAALSGERGAGWPLSLDALPRIDGLPTFAASFPGCPEKLGLYPVVPNAEWIDRLAALGVKTLQLRIKAPVNADALRGEIDAAVAAGARHGAHVYINDHWREAIDAGAYGVHLGQEDLLTADLGMIASAGLRLGLSTHGFYEMKVADHFRPSYLAIGSIFATPTKVVATPPVGLTRLGRYVDTVAGRYPTVAIGGIDRVALPSILLTGVGGAAVVRAVTAPADTAAAVAQLQEAFDAL</sequence>
<dbReference type="RefSeq" id="WP_091912814.1">
    <property type="nucleotide sequence ID" value="NZ_FNLO01000016.1"/>
</dbReference>
<dbReference type="FunFam" id="3.20.20.70:FF:000064">
    <property type="entry name" value="Thiamine-phosphate synthase"/>
    <property type="match status" value="1"/>
</dbReference>
<dbReference type="PANTHER" id="PTHR20857">
    <property type="entry name" value="THIAMINE-PHOSPHATE PYROPHOSPHORYLASE"/>
    <property type="match status" value="1"/>
</dbReference>
<keyword evidence="3" id="KW-0479">Metal-binding</keyword>
<evidence type="ECO:0000259" key="6">
    <source>
        <dbReference type="Pfam" id="PF02581"/>
    </source>
</evidence>
<keyword evidence="4" id="KW-0460">Magnesium</keyword>
<dbReference type="EMBL" id="FNLO01000016">
    <property type="protein sequence ID" value="SDV51295.1"/>
    <property type="molecule type" value="Genomic_DNA"/>
</dbReference>
<dbReference type="InterPro" id="IPR013785">
    <property type="entry name" value="Aldolase_TIM"/>
</dbReference>
<protein>
    <submittedName>
        <fullName evidence="7">Thiamine-phosphate diphosphorylase</fullName>
    </submittedName>
</protein>
<name>A0A1H2PVK0_9BURK</name>
<dbReference type="GO" id="GO:0009228">
    <property type="term" value="P:thiamine biosynthetic process"/>
    <property type="evidence" value="ECO:0007669"/>
    <property type="project" value="UniProtKB-KW"/>
</dbReference>
<dbReference type="GO" id="GO:0004789">
    <property type="term" value="F:thiamine-phosphate diphosphorylase activity"/>
    <property type="evidence" value="ECO:0007669"/>
    <property type="project" value="TreeGrafter"/>
</dbReference>
<dbReference type="Gene3D" id="3.20.20.70">
    <property type="entry name" value="Aldolase class I"/>
    <property type="match status" value="1"/>
</dbReference>
<gene>
    <name evidence="7" type="ORF">SAMN05216551_11645</name>
</gene>
<dbReference type="Proteomes" id="UP000243719">
    <property type="component" value="Unassembled WGS sequence"/>
</dbReference>